<accession>A0A517ZS53</accession>
<keyword evidence="2 4" id="KW-0808">Transferase</keyword>
<dbReference type="Proteomes" id="UP000319383">
    <property type="component" value="Chromosome"/>
</dbReference>
<keyword evidence="1" id="KW-0028">Amino-acid biosynthesis</keyword>
<evidence type="ECO:0000256" key="2">
    <source>
        <dbReference type="ARBA" id="ARBA00022679"/>
    </source>
</evidence>
<evidence type="ECO:0000256" key="3">
    <source>
        <dbReference type="ARBA" id="ARBA00023315"/>
    </source>
</evidence>
<dbReference type="InterPro" id="IPR045304">
    <property type="entry name" value="LbH_SAT"/>
</dbReference>
<dbReference type="InterPro" id="IPR042122">
    <property type="entry name" value="Ser_AcTrfase_N_sf"/>
</dbReference>
<dbReference type="GO" id="GO:0009001">
    <property type="term" value="F:serine O-acetyltransferase activity"/>
    <property type="evidence" value="ECO:0007669"/>
    <property type="project" value="UniProtKB-EC"/>
</dbReference>
<dbReference type="GO" id="GO:0008652">
    <property type="term" value="P:amino acid biosynthetic process"/>
    <property type="evidence" value="ECO:0007669"/>
    <property type="project" value="UniProtKB-KW"/>
</dbReference>
<organism evidence="4 5">
    <name type="scientific">Symmachiella dynata</name>
    <dbReference type="NCBI Taxonomy" id="2527995"/>
    <lineage>
        <taxon>Bacteria</taxon>
        <taxon>Pseudomonadati</taxon>
        <taxon>Planctomycetota</taxon>
        <taxon>Planctomycetia</taxon>
        <taxon>Planctomycetales</taxon>
        <taxon>Planctomycetaceae</taxon>
        <taxon>Symmachiella</taxon>
    </lineage>
</organism>
<dbReference type="CDD" id="cd03354">
    <property type="entry name" value="LbH_SAT"/>
    <property type="match status" value="1"/>
</dbReference>
<dbReference type="KEGG" id="sdyn:Mal52_38260"/>
<dbReference type="PANTHER" id="PTHR42811">
    <property type="entry name" value="SERINE ACETYLTRANSFERASE"/>
    <property type="match status" value="1"/>
</dbReference>
<gene>
    <name evidence="4" type="primary">cysE_4</name>
    <name evidence="4" type="ORF">Mal52_38260</name>
</gene>
<evidence type="ECO:0000256" key="1">
    <source>
        <dbReference type="ARBA" id="ARBA00022605"/>
    </source>
</evidence>
<dbReference type="OrthoDB" id="9801456at2"/>
<reference evidence="4 5" key="1">
    <citation type="submission" date="2019-02" db="EMBL/GenBank/DDBJ databases">
        <title>Deep-cultivation of Planctomycetes and their phenomic and genomic characterization uncovers novel biology.</title>
        <authorList>
            <person name="Wiegand S."/>
            <person name="Jogler M."/>
            <person name="Boedeker C."/>
            <person name="Pinto D."/>
            <person name="Vollmers J."/>
            <person name="Rivas-Marin E."/>
            <person name="Kohn T."/>
            <person name="Peeters S.H."/>
            <person name="Heuer A."/>
            <person name="Rast P."/>
            <person name="Oberbeckmann S."/>
            <person name="Bunk B."/>
            <person name="Jeske O."/>
            <person name="Meyerdierks A."/>
            <person name="Storesund J.E."/>
            <person name="Kallscheuer N."/>
            <person name="Luecker S."/>
            <person name="Lage O.M."/>
            <person name="Pohl T."/>
            <person name="Merkel B.J."/>
            <person name="Hornburger P."/>
            <person name="Mueller R.-W."/>
            <person name="Bruemmer F."/>
            <person name="Labrenz M."/>
            <person name="Spormann A.M."/>
            <person name="Op den Camp H."/>
            <person name="Overmann J."/>
            <person name="Amann R."/>
            <person name="Jetten M.S.M."/>
            <person name="Mascher T."/>
            <person name="Medema M.H."/>
            <person name="Devos D.P."/>
            <person name="Kaster A.-K."/>
            <person name="Ovreas L."/>
            <person name="Rohde M."/>
            <person name="Galperin M.Y."/>
            <person name="Jogler C."/>
        </authorList>
    </citation>
    <scope>NUCLEOTIDE SEQUENCE [LARGE SCALE GENOMIC DNA]</scope>
    <source>
        <strain evidence="4 5">Mal52</strain>
    </source>
</reference>
<dbReference type="RefSeq" id="WP_145377720.1">
    <property type="nucleotide sequence ID" value="NZ_CAXBED010000129.1"/>
</dbReference>
<evidence type="ECO:0000313" key="5">
    <source>
        <dbReference type="Proteomes" id="UP000319383"/>
    </source>
</evidence>
<dbReference type="InterPro" id="IPR011004">
    <property type="entry name" value="Trimer_LpxA-like_sf"/>
</dbReference>
<dbReference type="NCBIfam" id="NF041874">
    <property type="entry name" value="EPS_EpsC"/>
    <property type="match status" value="1"/>
</dbReference>
<evidence type="ECO:0000313" key="4">
    <source>
        <dbReference type="EMBL" id="QDU45332.1"/>
    </source>
</evidence>
<dbReference type="Gene3D" id="2.160.10.10">
    <property type="entry name" value="Hexapeptide repeat proteins"/>
    <property type="match status" value="1"/>
</dbReference>
<protein>
    <submittedName>
        <fullName evidence="4">Serine acetyltransferase</fullName>
        <ecNumber evidence="4">2.3.1.30</ecNumber>
    </submittedName>
</protein>
<dbReference type="AlphaFoldDB" id="A0A517ZS53"/>
<name>A0A517ZS53_9PLAN</name>
<dbReference type="EC" id="2.3.1.30" evidence="4"/>
<keyword evidence="5" id="KW-1185">Reference proteome</keyword>
<keyword evidence="3 4" id="KW-0012">Acyltransferase</keyword>
<sequence>MATDLSRKEELPELTDRIIASYYDINRINHLGHCPLPSTEAVMAIAEDVKEVIYPGYRRRQNLHHGNVTYHIGDLIDGLHDRLTEQIARALRHNASLNMRLECGGTDPTIDFEAEGQRTAISFLERIPQMRESMALDVEAAYDGDPAAKSFDEIIFCYPGLEAITVHRMAHELYRLGVPLIPRILSEWSHSRTGIDLHPGAKIGPSFFIDHGTGVVIGETCEIAAHVKIYQGVTLGALSFPKDSEGNVVRDTKRHPTIEEGVVIYASATVLGGDTTIGANSVIGAGVSLYESVPPNTIVTINKPDLRFRDASLKKSS</sequence>
<dbReference type="Gene3D" id="1.10.3130.10">
    <property type="entry name" value="serine acetyltransferase, domain 1"/>
    <property type="match status" value="1"/>
</dbReference>
<dbReference type="EMBL" id="CP036276">
    <property type="protein sequence ID" value="QDU45332.1"/>
    <property type="molecule type" value="Genomic_DNA"/>
</dbReference>
<dbReference type="SUPFAM" id="SSF51161">
    <property type="entry name" value="Trimeric LpxA-like enzymes"/>
    <property type="match status" value="1"/>
</dbReference>
<proteinExistence type="predicted"/>
<dbReference type="InterPro" id="IPR053376">
    <property type="entry name" value="Serine_acetyltransferase"/>
</dbReference>